<evidence type="ECO:0000313" key="3">
    <source>
        <dbReference type="Proteomes" id="UP000188604"/>
    </source>
</evidence>
<organism evidence="2 3">
    <name type="scientific">Neoasaia chiangmaiensis</name>
    <dbReference type="NCBI Taxonomy" id="320497"/>
    <lineage>
        <taxon>Bacteria</taxon>
        <taxon>Pseudomonadati</taxon>
        <taxon>Pseudomonadota</taxon>
        <taxon>Alphaproteobacteria</taxon>
        <taxon>Acetobacterales</taxon>
        <taxon>Acetobacteraceae</taxon>
        <taxon>Neoasaia</taxon>
    </lineage>
</organism>
<dbReference type="InterPro" id="IPR050104">
    <property type="entry name" value="FMN-dep_NADH:Q_OxRdtase_AzoR1"/>
</dbReference>
<dbReference type="EMBL" id="CP014691">
    <property type="protein sequence ID" value="AQS87941.1"/>
    <property type="molecule type" value="Genomic_DNA"/>
</dbReference>
<dbReference type="SUPFAM" id="SSF52218">
    <property type="entry name" value="Flavoproteins"/>
    <property type="match status" value="1"/>
</dbReference>
<dbReference type="STRING" id="320497.A0U93_08300"/>
<dbReference type="Proteomes" id="UP000188604">
    <property type="component" value="Chromosome"/>
</dbReference>
<dbReference type="Pfam" id="PF02525">
    <property type="entry name" value="Flavodoxin_2"/>
    <property type="match status" value="1"/>
</dbReference>
<gene>
    <name evidence="2" type="ORF">A0U93_08300</name>
</gene>
<name>A0A1U9KQ23_9PROT</name>
<protein>
    <recommendedName>
        <fullName evidence="1">Flavodoxin-like fold domain-containing protein</fullName>
    </recommendedName>
</protein>
<proteinExistence type="predicted"/>
<accession>A0A1U9KQ23</accession>
<dbReference type="Gene3D" id="3.40.50.360">
    <property type="match status" value="1"/>
</dbReference>
<keyword evidence="3" id="KW-1185">Reference proteome</keyword>
<evidence type="ECO:0000259" key="1">
    <source>
        <dbReference type="Pfam" id="PF02525"/>
    </source>
</evidence>
<dbReference type="AlphaFoldDB" id="A0A1U9KQ23"/>
<sequence length="179" mass="19254">MRDISTLSPPDADYATLLTSPPKSSESTARGSTALSDILIREVETADILVVGTPVHNFTVPAALKSWLDHVVRVNRTFTVRPSGKVGLVKDRPVLIGVAAGGMIFGDGAQQPDFFTPYLKAVLNCIGLCDLHFVPVQGTAVRCKSEQHAELKQVLSNLKFGFFAKHQAQQANLQVGDNA</sequence>
<dbReference type="InterPro" id="IPR029039">
    <property type="entry name" value="Flavoprotein-like_sf"/>
</dbReference>
<dbReference type="KEGG" id="nch:A0U93_08300"/>
<dbReference type="PANTHER" id="PTHR43741">
    <property type="entry name" value="FMN-DEPENDENT NADH-AZOREDUCTASE 1"/>
    <property type="match status" value="1"/>
</dbReference>
<feature type="domain" description="Flavodoxin-like fold" evidence="1">
    <location>
        <begin position="28"/>
        <end position="150"/>
    </location>
</feature>
<reference evidence="2 3" key="1">
    <citation type="submission" date="2016-03" db="EMBL/GenBank/DDBJ databases">
        <title>Acetic acid bacteria sequencing.</title>
        <authorList>
            <person name="Brandt J."/>
            <person name="Jakob F."/>
            <person name="Vogel R.F."/>
        </authorList>
    </citation>
    <scope>NUCLEOTIDE SEQUENCE [LARGE SCALE GENOMIC DNA]</scope>
    <source>
        <strain evidence="2 3">NBRC 101099</strain>
    </source>
</reference>
<dbReference type="InterPro" id="IPR003680">
    <property type="entry name" value="Flavodoxin_fold"/>
</dbReference>
<dbReference type="PANTHER" id="PTHR43741:SF4">
    <property type="entry name" value="FMN-DEPENDENT NADH:QUINONE OXIDOREDUCTASE"/>
    <property type="match status" value="1"/>
</dbReference>
<evidence type="ECO:0000313" key="2">
    <source>
        <dbReference type="EMBL" id="AQS87941.1"/>
    </source>
</evidence>